<sequence>MSKSSNYAGRILIYSAPAALQEHITWAIEQGLGQVIKLPWQNQPLNPATKALQLEYKHHMPIAAKLATALKAWHYIRFEIREVNKNTQDATYYRATPDLGLHQAQLASNGDVVLNENQVNSILKNSLSYEKLQANLENALGISWDLELEPYRLALATPILDTVSKSG</sequence>
<gene>
    <name evidence="1" type="ORF">B1sIIB91_01695</name>
</gene>
<proteinExistence type="predicted"/>
<dbReference type="RefSeq" id="WP_095687912.1">
    <property type="nucleotide sequence ID" value="NZ_CP016779.1"/>
</dbReference>
<dbReference type="EMBL" id="CP016779">
    <property type="protein sequence ID" value="ASY23639.1"/>
    <property type="molecule type" value="Genomic_DNA"/>
</dbReference>
<name>A0A249L3X1_9ACTN</name>
<evidence type="ECO:0000313" key="2">
    <source>
        <dbReference type="Proteomes" id="UP000217210"/>
    </source>
</evidence>
<dbReference type="KEGG" id="nab:B1sIIB91_01695"/>
<evidence type="ECO:0000313" key="1">
    <source>
        <dbReference type="EMBL" id="ASY23639.1"/>
    </source>
</evidence>
<reference evidence="1 2" key="1">
    <citation type="submission" date="2016-07" db="EMBL/GenBank/DDBJ databases">
        <title>High microdiversification within the ubiquitous acI lineage of Actinobacteria.</title>
        <authorList>
            <person name="Neuenschwander S.M."/>
            <person name="Salcher M."/>
            <person name="Ghai R."/>
            <person name="Pernthaler J."/>
        </authorList>
    </citation>
    <scope>NUCLEOTIDE SEQUENCE [LARGE SCALE GENOMIC DNA]</scope>
    <source>
        <strain evidence="1">MMS-IIB-91</strain>
    </source>
</reference>
<dbReference type="Pfam" id="PF11343">
    <property type="entry name" value="DUF3145"/>
    <property type="match status" value="1"/>
</dbReference>
<protein>
    <submittedName>
        <fullName evidence="1">DUF3145 domain-containing protein</fullName>
    </submittedName>
</protein>
<accession>A0A249L3X1</accession>
<dbReference type="OrthoDB" id="3210860at2"/>
<dbReference type="Proteomes" id="UP000217210">
    <property type="component" value="Chromosome"/>
</dbReference>
<keyword evidence="2" id="KW-1185">Reference proteome</keyword>
<dbReference type="AlphaFoldDB" id="A0A249L3X1"/>
<dbReference type="InterPro" id="IPR021491">
    <property type="entry name" value="DUF3145"/>
</dbReference>
<organism evidence="1 2">
    <name type="scientific">Candidatus Nanopelagicus abundans</name>
    <dbReference type="NCBI Taxonomy" id="1884916"/>
    <lineage>
        <taxon>Bacteria</taxon>
        <taxon>Bacillati</taxon>
        <taxon>Actinomycetota</taxon>
        <taxon>Actinomycetes</taxon>
        <taxon>Candidatus Nanopelagicales</taxon>
        <taxon>Candidatus Nanopelagicaceae</taxon>
        <taxon>Candidatus Nanopelagicus</taxon>
    </lineage>
</organism>